<dbReference type="RefSeq" id="XP_037146620.1">
    <property type="nucleotide sequence ID" value="XM_037290725.1"/>
</dbReference>
<evidence type="ECO:0000313" key="3">
    <source>
        <dbReference type="Proteomes" id="UP000509704"/>
    </source>
</evidence>
<accession>A0A7H9B891</accession>
<dbReference type="OrthoDB" id="4063618at2759"/>
<feature type="compositionally biased region" description="Basic and acidic residues" evidence="1">
    <location>
        <begin position="32"/>
        <end position="42"/>
    </location>
</feature>
<dbReference type="AlphaFoldDB" id="A0A7H9B891"/>
<feature type="region of interest" description="Disordered" evidence="1">
    <location>
        <begin position="32"/>
        <end position="67"/>
    </location>
</feature>
<reference evidence="2 3" key="1">
    <citation type="submission" date="2020-07" db="EMBL/GenBank/DDBJ databases">
        <title>The yeast mating-type switching endonuclease HO is a domesticated member of an unorthodox homing genetic element family.</title>
        <authorList>
            <person name="Coughlan A.Y."/>
            <person name="Lombardi L."/>
            <person name="Braun-Galleani S."/>
            <person name="Martos A.R."/>
            <person name="Galeote V."/>
            <person name="Bigey F."/>
            <person name="Dequin S."/>
            <person name="Byrne K.P."/>
            <person name="Wolfe K.H."/>
        </authorList>
    </citation>
    <scope>NUCLEOTIDE SEQUENCE [LARGE SCALE GENOMIC DNA]</scope>
    <source>
        <strain evidence="2 3">NRRL Y-6702</strain>
    </source>
</reference>
<dbReference type="EMBL" id="CP058611">
    <property type="protein sequence ID" value="QLG74895.1"/>
    <property type="molecule type" value="Genomic_DNA"/>
</dbReference>
<dbReference type="KEGG" id="zmk:HG535_0H02220"/>
<protein>
    <submittedName>
        <fullName evidence="2">Uncharacterized protein</fullName>
    </submittedName>
</protein>
<keyword evidence="3" id="KW-1185">Reference proteome</keyword>
<evidence type="ECO:0000313" key="2">
    <source>
        <dbReference type="EMBL" id="QLG74895.1"/>
    </source>
</evidence>
<dbReference type="Proteomes" id="UP000509704">
    <property type="component" value="Chromosome 8"/>
</dbReference>
<organism evidence="2 3">
    <name type="scientific">Zygotorulaspora mrakii</name>
    <name type="common">Zygosaccharomyces mrakii</name>
    <dbReference type="NCBI Taxonomy" id="42260"/>
    <lineage>
        <taxon>Eukaryota</taxon>
        <taxon>Fungi</taxon>
        <taxon>Dikarya</taxon>
        <taxon>Ascomycota</taxon>
        <taxon>Saccharomycotina</taxon>
        <taxon>Saccharomycetes</taxon>
        <taxon>Saccharomycetales</taxon>
        <taxon>Saccharomycetaceae</taxon>
        <taxon>Zygotorulaspora</taxon>
    </lineage>
</organism>
<sequence>MVRNSGNMDSLRDDKQLEYAFRAVKRYHENKVPDFLDKDSHNKKLTGGTASEGNGGNGGSHSQMSNNNKRHIINVDDTSKINYEMIKNTPGNLSSIRTENGARVNNVAQLTDTEVNLVKTKMYKNKLYEQNDEYLEAVRQKIKQMSTSAEGSTDDGTDGEVDEHALGTQHEWLSQIQESLVGQYESLINEEKKWFVLKELLLDANAEFDLYSSQDEKRTIVKLGSMSLPINSNANTLIFNRTKRPRNRNIV</sequence>
<proteinExistence type="predicted"/>
<gene>
    <name evidence="2" type="ORF">HG535_0H02220</name>
</gene>
<dbReference type="GeneID" id="59238698"/>
<name>A0A7H9B891_ZYGMR</name>
<evidence type="ECO:0000256" key="1">
    <source>
        <dbReference type="SAM" id="MobiDB-lite"/>
    </source>
</evidence>